<dbReference type="GO" id="GO:0016740">
    <property type="term" value="F:transferase activity"/>
    <property type="evidence" value="ECO:0007669"/>
    <property type="project" value="UniProtKB-KW"/>
</dbReference>
<evidence type="ECO:0000313" key="2">
    <source>
        <dbReference type="EMBL" id="KAF2820521.1"/>
    </source>
</evidence>
<dbReference type="Proteomes" id="UP000799424">
    <property type="component" value="Unassembled WGS sequence"/>
</dbReference>
<dbReference type="OrthoDB" id="2014201at2759"/>
<proteinExistence type="predicted"/>
<keyword evidence="3" id="KW-1185">Reference proteome</keyword>
<reference evidence="2" key="1">
    <citation type="journal article" date="2020" name="Stud. Mycol.">
        <title>101 Dothideomycetes genomes: a test case for predicting lifestyles and emergence of pathogens.</title>
        <authorList>
            <person name="Haridas S."/>
            <person name="Albert R."/>
            <person name="Binder M."/>
            <person name="Bloem J."/>
            <person name="Labutti K."/>
            <person name="Salamov A."/>
            <person name="Andreopoulos B."/>
            <person name="Baker S."/>
            <person name="Barry K."/>
            <person name="Bills G."/>
            <person name="Bluhm B."/>
            <person name="Cannon C."/>
            <person name="Castanera R."/>
            <person name="Culley D."/>
            <person name="Daum C."/>
            <person name="Ezra D."/>
            <person name="Gonzalez J."/>
            <person name="Henrissat B."/>
            <person name="Kuo A."/>
            <person name="Liang C."/>
            <person name="Lipzen A."/>
            <person name="Lutzoni F."/>
            <person name="Magnuson J."/>
            <person name="Mondo S."/>
            <person name="Nolan M."/>
            <person name="Ohm R."/>
            <person name="Pangilinan J."/>
            <person name="Park H.-J."/>
            <person name="Ramirez L."/>
            <person name="Alfaro M."/>
            <person name="Sun H."/>
            <person name="Tritt A."/>
            <person name="Yoshinaga Y."/>
            <person name="Zwiers L.-H."/>
            <person name="Turgeon B."/>
            <person name="Goodwin S."/>
            <person name="Spatafora J."/>
            <person name="Crous P."/>
            <person name="Grigoriev I."/>
        </authorList>
    </citation>
    <scope>NUCLEOTIDE SEQUENCE</scope>
    <source>
        <strain evidence="2">CBS 113818</strain>
    </source>
</reference>
<dbReference type="EMBL" id="MU006240">
    <property type="protein sequence ID" value="KAF2820521.1"/>
    <property type="molecule type" value="Genomic_DNA"/>
</dbReference>
<dbReference type="PANTHER" id="PTHR11183">
    <property type="entry name" value="GLYCOGENIN SUBFAMILY MEMBER"/>
    <property type="match status" value="1"/>
</dbReference>
<evidence type="ECO:0000313" key="3">
    <source>
        <dbReference type="Proteomes" id="UP000799424"/>
    </source>
</evidence>
<evidence type="ECO:0000256" key="1">
    <source>
        <dbReference type="SAM" id="MobiDB-lite"/>
    </source>
</evidence>
<dbReference type="AlphaFoldDB" id="A0A6A6ZHG2"/>
<keyword evidence="2" id="KW-0808">Transferase</keyword>
<feature type="region of interest" description="Disordered" evidence="1">
    <location>
        <begin position="41"/>
        <end position="73"/>
    </location>
</feature>
<organism evidence="2 3">
    <name type="scientific">Ophiobolus disseminans</name>
    <dbReference type="NCBI Taxonomy" id="1469910"/>
    <lineage>
        <taxon>Eukaryota</taxon>
        <taxon>Fungi</taxon>
        <taxon>Dikarya</taxon>
        <taxon>Ascomycota</taxon>
        <taxon>Pezizomycotina</taxon>
        <taxon>Dothideomycetes</taxon>
        <taxon>Pleosporomycetidae</taxon>
        <taxon>Pleosporales</taxon>
        <taxon>Pleosporineae</taxon>
        <taxon>Phaeosphaeriaceae</taxon>
        <taxon>Ophiobolus</taxon>
    </lineage>
</organism>
<protein>
    <submittedName>
        <fullName evidence="2">Nucleotide-diphospho-sugar transferase</fullName>
    </submittedName>
</protein>
<dbReference type="SUPFAM" id="SSF53448">
    <property type="entry name" value="Nucleotide-diphospho-sugar transferases"/>
    <property type="match status" value="1"/>
</dbReference>
<gene>
    <name evidence="2" type="ORF">CC86DRAFT_114291</name>
</gene>
<dbReference type="InterPro" id="IPR029044">
    <property type="entry name" value="Nucleotide-diphossugar_trans"/>
</dbReference>
<dbReference type="Gene3D" id="3.90.550.10">
    <property type="entry name" value="Spore Coat Polysaccharide Biosynthesis Protein SpsA, Chain A"/>
    <property type="match status" value="1"/>
</dbReference>
<dbReference type="InterPro" id="IPR050587">
    <property type="entry name" value="GNT1/Glycosyltrans_8"/>
</dbReference>
<name>A0A6A6ZHG2_9PLEO</name>
<sequence length="405" mass="46342">MSAHPSMRRILAIGAAITTICLLLLSSTYYAPGISKHTVRGGEEQAKLSKTKTGTIAKSHGNGREHSIKTHKPRIRKKPSAIPIFDLPKEEEKEKLAYLTLLSGTVVKDGDEDLENDNYFQATRILVWQLLHLPETRTKGIDVIVMVTPSVSESRRARLRQDGAVIHPVEFLASETHWEHGDQDRWNDVMTKLRAWEMIEYSRILIIDGDTMLLHPLDGVFEDPAAQIQATKQMDSYKPLDGEAPLPPKYLLAGLSEVTGTDHDFPPTHTTGLKKKGYFNAGFFMLAPSIDAYNHYRSVLNIPKSFDPKYPEQNLLNKIHNWDGPMPWKELSYTWNLHNPTENDFEKGVVSVHEKWWVQPGIDGHQKVKDWLRDQRWQMKGYYMAYDMLFRNTAGLFLLEIINQN</sequence>
<accession>A0A6A6ZHG2</accession>